<dbReference type="GO" id="GO:0000938">
    <property type="term" value="C:GARP complex"/>
    <property type="evidence" value="ECO:0007669"/>
    <property type="project" value="InterPro"/>
</dbReference>
<dbReference type="Pfam" id="PF04100">
    <property type="entry name" value="Vps53_N"/>
    <property type="match status" value="1"/>
</dbReference>
<reference evidence="11 12" key="1">
    <citation type="journal article" date="2020" name="ISME J.">
        <title>Uncovering the hidden diversity of litter-decomposition mechanisms in mushroom-forming fungi.</title>
        <authorList>
            <person name="Floudas D."/>
            <person name="Bentzer J."/>
            <person name="Ahren D."/>
            <person name="Johansson T."/>
            <person name="Persson P."/>
            <person name="Tunlid A."/>
        </authorList>
    </citation>
    <scope>NUCLEOTIDE SEQUENCE [LARGE SCALE GENOMIC DNA]</scope>
    <source>
        <strain evidence="11 12">CBS 175.51</strain>
    </source>
</reference>
<dbReference type="PANTHER" id="PTHR12820:SF0">
    <property type="entry name" value="VACUOLAR PROTEIN SORTING-ASSOCIATED PROTEIN 53 HOMOLOG"/>
    <property type="match status" value="1"/>
</dbReference>
<dbReference type="InterPro" id="IPR031745">
    <property type="entry name" value="Vps53_C"/>
</dbReference>
<evidence type="ECO:0000256" key="1">
    <source>
        <dbReference type="ARBA" id="ARBA00004150"/>
    </source>
</evidence>
<accession>A0A8H5FIX9</accession>
<protein>
    <recommendedName>
        <fullName evidence="13">Vps53 N-terminal domain-containing protein</fullName>
    </recommendedName>
</protein>
<keyword evidence="5" id="KW-0333">Golgi apparatus</keyword>
<dbReference type="OrthoDB" id="10261632at2759"/>
<evidence type="ECO:0000256" key="2">
    <source>
        <dbReference type="ARBA" id="ARBA00004481"/>
    </source>
</evidence>
<dbReference type="Pfam" id="PF16854">
    <property type="entry name" value="VPS53_C"/>
    <property type="match status" value="1"/>
</dbReference>
<dbReference type="PANTHER" id="PTHR12820">
    <property type="entry name" value="VACUOLAR SORTING PROTEIN 53"/>
    <property type="match status" value="1"/>
</dbReference>
<comment type="similarity">
    <text evidence="3">Belongs to the VPS53 family.</text>
</comment>
<keyword evidence="6" id="KW-0472">Membrane</keyword>
<dbReference type="InterPro" id="IPR007234">
    <property type="entry name" value="Vps53_N"/>
</dbReference>
<dbReference type="GO" id="GO:0010008">
    <property type="term" value="C:endosome membrane"/>
    <property type="evidence" value="ECO:0007669"/>
    <property type="project" value="UniProtKB-SubCell"/>
</dbReference>
<feature type="region of interest" description="Disordered" evidence="8">
    <location>
        <begin position="796"/>
        <end position="834"/>
    </location>
</feature>
<evidence type="ECO:0000259" key="10">
    <source>
        <dbReference type="Pfam" id="PF16854"/>
    </source>
</evidence>
<evidence type="ECO:0000256" key="3">
    <source>
        <dbReference type="ARBA" id="ARBA00008628"/>
    </source>
</evidence>
<dbReference type="InterPro" id="IPR039766">
    <property type="entry name" value="Vps53"/>
</dbReference>
<keyword evidence="12" id="KW-1185">Reference proteome</keyword>
<comment type="subcellular location">
    <subcellularLocation>
        <location evidence="2">Endosome membrane</location>
        <topology evidence="2">Peripheral membrane protein</topology>
    </subcellularLocation>
    <subcellularLocation>
        <location evidence="1">Golgi apparatus</location>
        <location evidence="1">trans-Golgi network membrane</location>
        <topology evidence="1">Peripheral membrane protein</topology>
    </subcellularLocation>
</comment>
<proteinExistence type="inferred from homology"/>
<evidence type="ECO:0000256" key="5">
    <source>
        <dbReference type="ARBA" id="ARBA00023034"/>
    </source>
</evidence>
<feature type="domain" description="Vps53 C-terminal" evidence="10">
    <location>
        <begin position="699"/>
        <end position="729"/>
    </location>
</feature>
<feature type="region of interest" description="Disordered" evidence="8">
    <location>
        <begin position="404"/>
        <end position="432"/>
    </location>
</feature>
<keyword evidence="4" id="KW-0967">Endosome</keyword>
<evidence type="ECO:0000313" key="12">
    <source>
        <dbReference type="Proteomes" id="UP000541558"/>
    </source>
</evidence>
<dbReference type="EMBL" id="JAACJK010000013">
    <property type="protein sequence ID" value="KAF5338516.1"/>
    <property type="molecule type" value="Genomic_DNA"/>
</dbReference>
<comment type="caution">
    <text evidence="11">The sequence shown here is derived from an EMBL/GenBank/DDBJ whole genome shotgun (WGS) entry which is preliminary data.</text>
</comment>
<evidence type="ECO:0000256" key="6">
    <source>
        <dbReference type="ARBA" id="ARBA00023136"/>
    </source>
</evidence>
<evidence type="ECO:0000313" key="11">
    <source>
        <dbReference type="EMBL" id="KAF5338516.1"/>
    </source>
</evidence>
<feature type="coiled-coil region" evidence="7">
    <location>
        <begin position="58"/>
        <end position="85"/>
    </location>
</feature>
<evidence type="ECO:0000256" key="8">
    <source>
        <dbReference type="SAM" id="MobiDB-lite"/>
    </source>
</evidence>
<dbReference type="GO" id="GO:0005829">
    <property type="term" value="C:cytosol"/>
    <property type="evidence" value="ECO:0007669"/>
    <property type="project" value="GOC"/>
</dbReference>
<organism evidence="11 12">
    <name type="scientific">Ephemerocybe angulata</name>
    <dbReference type="NCBI Taxonomy" id="980116"/>
    <lineage>
        <taxon>Eukaryota</taxon>
        <taxon>Fungi</taxon>
        <taxon>Dikarya</taxon>
        <taxon>Basidiomycota</taxon>
        <taxon>Agaricomycotina</taxon>
        <taxon>Agaricomycetes</taxon>
        <taxon>Agaricomycetidae</taxon>
        <taxon>Agaricales</taxon>
        <taxon>Agaricineae</taxon>
        <taxon>Psathyrellaceae</taxon>
        <taxon>Ephemerocybe</taxon>
    </lineage>
</organism>
<dbReference type="AlphaFoldDB" id="A0A8H5FIX9"/>
<dbReference type="GO" id="GO:0042147">
    <property type="term" value="P:retrograde transport, endosome to Golgi"/>
    <property type="evidence" value="ECO:0007669"/>
    <property type="project" value="InterPro"/>
</dbReference>
<gene>
    <name evidence="11" type="ORF">D9611_013295</name>
</gene>
<evidence type="ECO:0000256" key="4">
    <source>
        <dbReference type="ARBA" id="ARBA00022753"/>
    </source>
</evidence>
<sequence>MSSPNNDPISAETVLAIQRILQIEPNAKGDPFDGLSEDFDAIGVLNGFFPDEASLERIEGVQTQLAETQQRLQEEIDSLQAELQRNQDPERMSIIQEMISDLLGQMSRIREKATESEAVVRNITKDIQVLDLVKRNLIHSTTTIKRLQMLVNALTQLEDLMREKKYAEVSQKLGAVKQISSTFKSYTGVPRIARLWKRINDLQGQLRNQLEEDFDNFFIQDTNKQIKPALIGEACHVVDVLGVEVRNHIVDRFVGLEVKEYRRIFRTNDEAGQLDNLSRRYAWFKRLISSFEIEQGRVFPGDWKVGWHLLAKFAEITRDHLTTLLTKIGPSLTVKSLLESIQITLEFEAAMSKKFVTPFQDILKATDMTHSQPGQSITSVFEPHMNIFIDAQDKALADMLAPHRGNKAYKPAPRTSTSTEPGEEESSEAAPPTILPTSTDLFYFYAQTLDQCASLSTGQPLYDLANLHKKWLRIYADEVLTMGSKRPPTQIRKSTESRLDVELLKQTCIIINTADYCQTTAIELEEKIKEKINPEFKEKISFQAERDLFISTISSAIGVQLREFEVTCDTSFTTLGRTSWSSVSQVSGPSAYTGDLVKAAEQMTELIKPLIEQKKYLRNFFDKACSRPLKEIGAEQSVKGYLAKMPGDALTTNTYTRALNKTSSRLEALLKVIVTPEVSPCNFQVKYTSLSVLGFDMQDPPEGFILNYTLLIGDASFTNFQKILDLKGTPKNVQNNLLDTFLSITSTKTDLESTSFLSSLDMDPPVTGHVGGSLISPGGSRMMGLPMHVPGGLGGDNGSLFGGLSAPPQSGPPTGPGGVGGDNGNAAKPGESKQVFSDFRRFVSFGLRKDTAPPS</sequence>
<name>A0A8H5FIX9_9AGAR</name>
<keyword evidence="7" id="KW-0175">Coiled coil</keyword>
<feature type="domain" description="Vps53 N-terminal" evidence="9">
    <location>
        <begin position="38"/>
        <end position="400"/>
    </location>
</feature>
<evidence type="ECO:0000259" key="9">
    <source>
        <dbReference type="Pfam" id="PF04100"/>
    </source>
</evidence>
<dbReference type="Proteomes" id="UP000541558">
    <property type="component" value="Unassembled WGS sequence"/>
</dbReference>
<evidence type="ECO:0000256" key="7">
    <source>
        <dbReference type="SAM" id="Coils"/>
    </source>
</evidence>
<evidence type="ECO:0008006" key="13">
    <source>
        <dbReference type="Google" id="ProtNLM"/>
    </source>
</evidence>